<name>A0AAV1NRQ9_SCOSC</name>
<feature type="region of interest" description="Disordered" evidence="2">
    <location>
        <begin position="819"/>
        <end position="854"/>
    </location>
</feature>
<feature type="compositionally biased region" description="Basic and acidic residues" evidence="2">
    <location>
        <begin position="191"/>
        <end position="205"/>
    </location>
</feature>
<feature type="domain" description="CCDC66" evidence="3">
    <location>
        <begin position="456"/>
        <end position="561"/>
    </location>
</feature>
<sequence length="911" mass="101198">MNLGDGLLFELENGKPKLIVLSHAGVEKNPVKQLAFRPRAAKILSPRQPSCVEEVQVERPARQQAGKRRHARVKAGGAATSFTSSITADGGISTSLAVSKTRQHYTAGGGAKAEPKVKSDRHQQSSTVGSLKAGGKKGQLQTQGGGKERLKDTLANGDAGLKDSMVCLTSEQLQRILNTVQTSSNGQNPPADHRKQGTDRNEADSKSGSLVNDRGGGEIKEEDGGGGGGEEIKKGGGVTDRAGTSQDKDNRSSGCVFSWLEERQSESRTAMDAKKAQWRRELSEQVALKQQQQRSAPGRLQAEDDAESVLSVKSSSSHREQPAAIRSSLRLGEFTPMEEVLSVERKEEQRRRWLEELDRQRDEMTERKRREKVLQNQTEDHELWATHFDSLHRRPPPVQTAAPSVPPAAPSVPLAALSVLPAAPSAPPAAPHCESERREWEPSSSLSLVWEATSSCGAESVGGASVDTTSGHPTKTSYLRTMTALLDPMQIEERERRRLKQLEQQRAIEAQVEERRRQREQEEAKRREEEEEEERRVALEREMLQRQYEMDTLREKQKEEPSHEAEEPNEGQDYGNLQETQEPRVSRQAECVEVKVSSPVFPLKDTAVQTEEAAPFQTSDVSAQNQPPPSLSAAPPNNRNRAGRTGKENICRPAAAGGGGGGRGRGGGGGDPYEEFARTERNRREKRRPEWNTQRPSRRFVPASERYPAALQRNRQENRLKRQAELLALQEKTRLPRTDPPAPNQEPRLCSNPSQTRTSSARRVESVSRRQGVSAAVYTERGRSPPVPAVRHTVQSQQASTSPPPLEFIPYVRTDEVFNLNPLDPADTPPPHIPTAPQRSASPPPPSHRDPLLHPELLRNSHTHRQQEILRGLAQLRQGLLQKQRELETDLNPRLKRHDNKLRSPSTTHHM</sequence>
<feature type="compositionally biased region" description="Gly residues" evidence="2">
    <location>
        <begin position="656"/>
        <end position="671"/>
    </location>
</feature>
<dbReference type="GO" id="GO:0060271">
    <property type="term" value="P:cilium assembly"/>
    <property type="evidence" value="ECO:0007669"/>
    <property type="project" value="TreeGrafter"/>
</dbReference>
<keyword evidence="5" id="KW-1185">Reference proteome</keyword>
<reference evidence="4 5" key="1">
    <citation type="submission" date="2024-01" db="EMBL/GenBank/DDBJ databases">
        <authorList>
            <person name="Alioto T."/>
            <person name="Alioto T."/>
            <person name="Gomez Garrido J."/>
        </authorList>
    </citation>
    <scope>NUCLEOTIDE SEQUENCE [LARGE SCALE GENOMIC DNA]</scope>
</reference>
<feature type="compositionally biased region" description="Basic and acidic residues" evidence="2">
    <location>
        <begin position="512"/>
        <end position="566"/>
    </location>
</feature>
<feature type="compositionally biased region" description="Basic and acidic residues" evidence="2">
    <location>
        <begin position="675"/>
        <end position="690"/>
    </location>
</feature>
<feature type="region of interest" description="Disordered" evidence="2">
    <location>
        <begin position="47"/>
        <end position="76"/>
    </location>
</feature>
<dbReference type="PANTHER" id="PTHR22736">
    <property type="entry name" value="COILED-COIL DOMAIN-CONTAINING PROTEIN 66"/>
    <property type="match status" value="1"/>
</dbReference>
<evidence type="ECO:0000256" key="2">
    <source>
        <dbReference type="SAM" id="MobiDB-lite"/>
    </source>
</evidence>
<dbReference type="AlphaFoldDB" id="A0AAV1NRQ9"/>
<dbReference type="Pfam" id="PF15236">
    <property type="entry name" value="CCDC66"/>
    <property type="match status" value="1"/>
</dbReference>
<feature type="region of interest" description="Disordered" evidence="2">
    <location>
        <begin position="180"/>
        <end position="256"/>
    </location>
</feature>
<feature type="region of interest" description="Disordered" evidence="2">
    <location>
        <begin position="887"/>
        <end position="911"/>
    </location>
</feature>
<dbReference type="GO" id="GO:0005874">
    <property type="term" value="C:microtubule"/>
    <property type="evidence" value="ECO:0007669"/>
    <property type="project" value="TreeGrafter"/>
</dbReference>
<dbReference type="PANTHER" id="PTHR22736:SF2">
    <property type="entry name" value="COILED-COIL DOMAIN-CONTAINING PROTEIN 66"/>
    <property type="match status" value="1"/>
</dbReference>
<feature type="region of interest" description="Disordered" evidence="2">
    <location>
        <begin position="510"/>
        <end position="806"/>
    </location>
</feature>
<feature type="compositionally biased region" description="Basic and acidic residues" evidence="2">
    <location>
        <begin position="113"/>
        <end position="123"/>
    </location>
</feature>
<dbReference type="InterPro" id="IPR040467">
    <property type="entry name" value="CCDC66_dom"/>
</dbReference>
<feature type="compositionally biased region" description="Basic and acidic residues" evidence="2">
    <location>
        <begin position="714"/>
        <end position="724"/>
    </location>
</feature>
<feature type="region of interest" description="Disordered" evidence="2">
    <location>
        <begin position="106"/>
        <end position="153"/>
    </location>
</feature>
<dbReference type="GO" id="GO:0008017">
    <property type="term" value="F:microtubule binding"/>
    <property type="evidence" value="ECO:0007669"/>
    <property type="project" value="TreeGrafter"/>
</dbReference>
<proteinExistence type="predicted"/>
<feature type="region of interest" description="Disordered" evidence="2">
    <location>
        <begin position="284"/>
        <end position="327"/>
    </location>
</feature>
<feature type="compositionally biased region" description="Polar residues" evidence="2">
    <location>
        <begin position="466"/>
        <end position="475"/>
    </location>
</feature>
<evidence type="ECO:0000256" key="1">
    <source>
        <dbReference type="SAM" id="Coils"/>
    </source>
</evidence>
<dbReference type="Proteomes" id="UP001314229">
    <property type="component" value="Unassembled WGS sequence"/>
</dbReference>
<accession>A0AAV1NRQ9</accession>
<evidence type="ECO:0000259" key="3">
    <source>
        <dbReference type="Pfam" id="PF15236"/>
    </source>
</evidence>
<dbReference type="EMBL" id="CAWUFR010000047">
    <property type="protein sequence ID" value="CAK6960859.1"/>
    <property type="molecule type" value="Genomic_DNA"/>
</dbReference>
<dbReference type="InterPro" id="IPR039183">
    <property type="entry name" value="CCD66"/>
</dbReference>
<dbReference type="GO" id="GO:0005929">
    <property type="term" value="C:cilium"/>
    <property type="evidence" value="ECO:0007669"/>
    <property type="project" value="TreeGrafter"/>
</dbReference>
<feature type="compositionally biased region" description="Basic and acidic residues" evidence="2">
    <location>
        <begin position="581"/>
        <end position="593"/>
    </location>
</feature>
<keyword evidence="1" id="KW-0175">Coiled coil</keyword>
<organism evidence="4 5">
    <name type="scientific">Scomber scombrus</name>
    <name type="common">Atlantic mackerel</name>
    <name type="synonym">Scomber vernalis</name>
    <dbReference type="NCBI Taxonomy" id="13677"/>
    <lineage>
        <taxon>Eukaryota</taxon>
        <taxon>Metazoa</taxon>
        <taxon>Chordata</taxon>
        <taxon>Craniata</taxon>
        <taxon>Vertebrata</taxon>
        <taxon>Euteleostomi</taxon>
        <taxon>Actinopterygii</taxon>
        <taxon>Neopterygii</taxon>
        <taxon>Teleostei</taxon>
        <taxon>Neoteleostei</taxon>
        <taxon>Acanthomorphata</taxon>
        <taxon>Pelagiaria</taxon>
        <taxon>Scombriformes</taxon>
        <taxon>Scombridae</taxon>
        <taxon>Scomber</taxon>
    </lineage>
</organism>
<protein>
    <submittedName>
        <fullName evidence="4">Coiled-coil domain-containing protein 66 isoform X4</fullName>
    </submittedName>
</protein>
<feature type="coiled-coil region" evidence="1">
    <location>
        <begin position="343"/>
        <end position="377"/>
    </location>
</feature>
<evidence type="ECO:0000313" key="4">
    <source>
        <dbReference type="EMBL" id="CAK6960859.1"/>
    </source>
</evidence>
<feature type="region of interest" description="Disordered" evidence="2">
    <location>
        <begin position="456"/>
        <end position="475"/>
    </location>
</feature>
<comment type="caution">
    <text evidence="4">The sequence shown here is derived from an EMBL/GenBank/DDBJ whole genome shotgun (WGS) entry which is preliminary data.</text>
</comment>
<gene>
    <name evidence="4" type="ORF">FSCOSCO3_A006212</name>
</gene>
<evidence type="ECO:0000313" key="5">
    <source>
        <dbReference type="Proteomes" id="UP001314229"/>
    </source>
</evidence>